<keyword evidence="3" id="KW-0808">Transferase</keyword>
<evidence type="ECO:0000313" key="7">
    <source>
        <dbReference type="EMBL" id="MBB4653371.1"/>
    </source>
</evidence>
<dbReference type="InterPro" id="IPR002052">
    <property type="entry name" value="DNA_methylase_N6_adenine_CS"/>
</dbReference>
<evidence type="ECO:0000256" key="5">
    <source>
        <dbReference type="ARBA" id="ARBA00047942"/>
    </source>
</evidence>
<dbReference type="EMBL" id="JACHOT010000013">
    <property type="protein sequence ID" value="MBB4653371.1"/>
    <property type="molecule type" value="Genomic_DNA"/>
</dbReference>
<evidence type="ECO:0000256" key="3">
    <source>
        <dbReference type="ARBA" id="ARBA00022679"/>
    </source>
</evidence>
<sequence>MPLTPELDAPYKKLCTQVAAAQNEEEIRLSWVRALEEALGIVFHAERGKRDLSYNNVVIEFKGPGKFNGKTTSPAFQEAMEKRLLPYIVKTSKSEHIDQSDYIGIAIDGHHLAFAQVINGVIHHQHLLPITQVTFGMVVEACRKSYRRAVTAANLIEDFGHDSDRGLALMRAMVEALSNALKPGGNKKIRMLFEEWRTLYGQVSALSREQLKDINGTLRFSYSGKPDDDVPARLFVIHTFNSLLIKLLGAEIVAAHGLASGTAFAQELATIDDDEALISRLRSDIEEGGFFEATGIYGFIEEAIFSWYVDAANPKSQKASIASAIRDVLAELSLYRTDKLDHTRDVLCDFYQDLVPDTLRKSLGEFYTPQWLVEIAVDKAGIKDWLKTRVLDPTCGSGSFLVEVIRRKRAAAVAAGLSPSDTVAMLAQTVWGFDLNPLAVQSSRTNFLMAIADLLKAAPGQQVEVPVLLADAIYSPAPPPGSDDSTVEYQIGSQVANLKILLPPELAYDRKTLDEVFQVMGELVETDAEYPACAKALSTRGIVTPENLKLWVKPLKATYDQVLELHRQNWNGIWFRIVRNFFWSATAGEFDVIVGNPPWVRWSKLPDTYRERVKPTCEQYTIFSETPHHGGNELDISGMITYTTADKWLKSGGTMVFVITQTHFQTPSSQGFRRFRINSQYRLAPVSVDDLKALKPFPGAANKTAIAVFRKGPRAPKYPVPYHLWTAAKGSSRAIPPHLSRKDVLKAVTIAPHEATPVGDEGSPWAILPPGRFAALQSLAGKSTWVQGRKGITADLNAVYFLNVSAANKQTGLVEVTTRPEAGKTDIGKARKFWIEPTLLYPLLKGASDFESCYLKAKRDLFVIVPNDGITRDAGAAAEARMNAHCPNTKRYFKAYEKWLRARSTWSKRMPNAPYYAVYNVGTYTFAPYKVVWAEQSGSFSAAVAASAKVPLVGSRPYVPDHKIFFVEFDEEEPAYFLCGLLTSRSVKEFVESHNISIQVGDIFKHMSLPAYKKGSAVHTKLAKLAKSAHGEDNAAARSKIVASVRDLADNIIQGT</sequence>
<dbReference type="InterPro" id="IPR029063">
    <property type="entry name" value="SAM-dependent_MTases_sf"/>
</dbReference>
<evidence type="ECO:0000256" key="1">
    <source>
        <dbReference type="ARBA" id="ARBA00011900"/>
    </source>
</evidence>
<organism evidence="7 8">
    <name type="scientific">Aminobacter niigataensis</name>
    <dbReference type="NCBI Taxonomy" id="83265"/>
    <lineage>
        <taxon>Bacteria</taxon>
        <taxon>Pseudomonadati</taxon>
        <taxon>Pseudomonadota</taxon>
        <taxon>Alphaproteobacteria</taxon>
        <taxon>Hyphomicrobiales</taxon>
        <taxon>Phyllobacteriaceae</taxon>
        <taxon>Aminobacter</taxon>
    </lineage>
</organism>
<protein>
    <recommendedName>
        <fullName evidence="1">site-specific DNA-methyltransferase (adenine-specific)</fullName>
        <ecNumber evidence="1">2.1.1.72</ecNumber>
    </recommendedName>
</protein>
<proteinExistence type="predicted"/>
<dbReference type="EC" id="2.1.1.72" evidence="1"/>
<accession>A0ABR6LBT0</accession>
<dbReference type="PROSITE" id="PS00092">
    <property type="entry name" value="N6_MTASE"/>
    <property type="match status" value="1"/>
</dbReference>
<dbReference type="PRINTS" id="PR00507">
    <property type="entry name" value="N12N6MTFRASE"/>
</dbReference>
<keyword evidence="4" id="KW-0949">S-adenosyl-L-methionine</keyword>
<dbReference type="InterPro" id="IPR050953">
    <property type="entry name" value="N4_N6_ade-DNA_methylase"/>
</dbReference>
<evidence type="ECO:0000313" key="8">
    <source>
        <dbReference type="Proteomes" id="UP000539538"/>
    </source>
</evidence>
<comment type="catalytic activity">
    <reaction evidence="5">
        <text>a 2'-deoxyadenosine in DNA + S-adenosyl-L-methionine = an N(6)-methyl-2'-deoxyadenosine in DNA + S-adenosyl-L-homocysteine + H(+)</text>
        <dbReference type="Rhea" id="RHEA:15197"/>
        <dbReference type="Rhea" id="RHEA-COMP:12418"/>
        <dbReference type="Rhea" id="RHEA-COMP:12419"/>
        <dbReference type="ChEBI" id="CHEBI:15378"/>
        <dbReference type="ChEBI" id="CHEBI:57856"/>
        <dbReference type="ChEBI" id="CHEBI:59789"/>
        <dbReference type="ChEBI" id="CHEBI:90615"/>
        <dbReference type="ChEBI" id="CHEBI:90616"/>
        <dbReference type="EC" id="2.1.1.72"/>
    </reaction>
</comment>
<evidence type="ECO:0000256" key="2">
    <source>
        <dbReference type="ARBA" id="ARBA00022603"/>
    </source>
</evidence>
<comment type="caution">
    <text evidence="7">The sequence shown here is derived from an EMBL/GenBank/DDBJ whole genome shotgun (WGS) entry which is preliminary data.</text>
</comment>
<evidence type="ECO:0000256" key="4">
    <source>
        <dbReference type="ARBA" id="ARBA00022691"/>
    </source>
</evidence>
<dbReference type="PANTHER" id="PTHR33841">
    <property type="entry name" value="DNA METHYLTRANSFERASE YEEA-RELATED"/>
    <property type="match status" value="1"/>
</dbReference>
<dbReference type="InterPro" id="IPR011639">
    <property type="entry name" value="MethylTrfase_TaqI-like_dom"/>
</dbReference>
<evidence type="ECO:0000259" key="6">
    <source>
        <dbReference type="Pfam" id="PF07669"/>
    </source>
</evidence>
<dbReference type="Proteomes" id="UP000539538">
    <property type="component" value="Unassembled WGS sequence"/>
</dbReference>
<dbReference type="RefSeq" id="WP_183264701.1">
    <property type="nucleotide sequence ID" value="NZ_BAAAVZ010000036.1"/>
</dbReference>
<keyword evidence="8" id="KW-1185">Reference proteome</keyword>
<feature type="domain" description="Type II methyltransferase M.TaqI-like" evidence="6">
    <location>
        <begin position="430"/>
        <end position="677"/>
    </location>
</feature>
<dbReference type="Gene3D" id="3.40.50.150">
    <property type="entry name" value="Vaccinia Virus protein VP39"/>
    <property type="match status" value="1"/>
</dbReference>
<dbReference type="Pfam" id="PF07669">
    <property type="entry name" value="Eco57I"/>
    <property type="match status" value="1"/>
</dbReference>
<keyword evidence="2" id="KW-0489">Methyltransferase</keyword>
<reference evidence="7 8" key="1">
    <citation type="submission" date="2020-08" db="EMBL/GenBank/DDBJ databases">
        <title>Genomic Encyclopedia of Type Strains, Phase IV (KMG-IV): sequencing the most valuable type-strain genomes for metagenomic binning, comparative biology and taxonomic classification.</title>
        <authorList>
            <person name="Goeker M."/>
        </authorList>
    </citation>
    <scope>NUCLEOTIDE SEQUENCE [LARGE SCALE GENOMIC DNA]</scope>
    <source>
        <strain evidence="7 8">DSM 7050</strain>
    </source>
</reference>
<gene>
    <name evidence="7" type="ORF">GGQ99_005162</name>
</gene>
<dbReference type="PANTHER" id="PTHR33841:SF4">
    <property type="entry name" value="RESTRICTION MODIFICATION SYSTEM DNA SPECIFICITY DOMAIN"/>
    <property type="match status" value="1"/>
</dbReference>
<dbReference type="SUPFAM" id="SSF53335">
    <property type="entry name" value="S-adenosyl-L-methionine-dependent methyltransferases"/>
    <property type="match status" value="1"/>
</dbReference>
<name>A0ABR6LBT0_9HYPH</name>